<evidence type="ECO:0000313" key="5">
    <source>
        <dbReference type="EMBL" id="RJP70751.1"/>
    </source>
</evidence>
<gene>
    <name evidence="5" type="ORF">C4532_08690</name>
</gene>
<dbReference type="PANTHER" id="PTHR43252">
    <property type="entry name" value="TRANSCRIPTIONAL REGULATOR YQJI"/>
    <property type="match status" value="1"/>
</dbReference>
<protein>
    <submittedName>
        <fullName evidence="5">PadR family transcriptional regulator</fullName>
    </submittedName>
</protein>
<evidence type="ECO:0000259" key="4">
    <source>
        <dbReference type="Pfam" id="PF10400"/>
    </source>
</evidence>
<evidence type="ECO:0000256" key="1">
    <source>
        <dbReference type="SAM" id="Coils"/>
    </source>
</evidence>
<evidence type="ECO:0000256" key="2">
    <source>
        <dbReference type="SAM" id="MobiDB-lite"/>
    </source>
</evidence>
<dbReference type="EMBL" id="QZKI01000065">
    <property type="protein sequence ID" value="RJP70751.1"/>
    <property type="molecule type" value="Genomic_DNA"/>
</dbReference>
<dbReference type="InterPro" id="IPR018309">
    <property type="entry name" value="Tscrpt_reg_PadR_C"/>
</dbReference>
<evidence type="ECO:0000259" key="3">
    <source>
        <dbReference type="Pfam" id="PF03551"/>
    </source>
</evidence>
<feature type="domain" description="Transcription regulator PadR C-terminal" evidence="4">
    <location>
        <begin position="105"/>
        <end position="179"/>
    </location>
</feature>
<dbReference type="Pfam" id="PF03551">
    <property type="entry name" value="PadR"/>
    <property type="match status" value="1"/>
</dbReference>
<reference evidence="5 6" key="1">
    <citation type="journal article" date="2017" name="ISME J.">
        <title>Energy and carbon metabolisms in a deep terrestrial subsurface fluid microbial community.</title>
        <authorList>
            <person name="Momper L."/>
            <person name="Jungbluth S.P."/>
            <person name="Lee M.D."/>
            <person name="Amend J.P."/>
        </authorList>
    </citation>
    <scope>NUCLEOTIDE SEQUENCE [LARGE SCALE GENOMIC DNA]</scope>
    <source>
        <strain evidence="5">SURF_17</strain>
    </source>
</reference>
<comment type="caution">
    <text evidence="5">The sequence shown here is derived from an EMBL/GenBank/DDBJ whole genome shotgun (WGS) entry which is preliminary data.</text>
</comment>
<feature type="domain" description="Transcription regulator PadR N-terminal" evidence="3">
    <location>
        <begin position="11"/>
        <end position="82"/>
    </location>
</feature>
<sequence length="220" mass="25524">MGFTMSTRHAILGVLMQGPAHGYRIKKIFSPFVSKDGLNDGQLYPLLTHLEGQKLVRKETVRQEKSPNKNLYHITDRGREEFLRWLTGDEDETDPVKYDFFMQYSFLMKCTFFEHLSPHERIAKLRRQIETANGKIREYGRMREEMKERGLNSHKLRIVDFGVAVQRLKVQWASELLEAETRALARKRVSRGRSKTNRPGAATAKYRSLGRGSNRPAKKG</sequence>
<proteinExistence type="predicted"/>
<name>A0A419EZC6_9BACT</name>
<organism evidence="5 6">
    <name type="scientific">Candidatus Abyssobacteria bacterium SURF_17</name>
    <dbReference type="NCBI Taxonomy" id="2093361"/>
    <lineage>
        <taxon>Bacteria</taxon>
        <taxon>Pseudomonadati</taxon>
        <taxon>Candidatus Hydrogenedentota</taxon>
        <taxon>Candidatus Abyssobacteria</taxon>
    </lineage>
</organism>
<dbReference type="InterPro" id="IPR036390">
    <property type="entry name" value="WH_DNA-bd_sf"/>
</dbReference>
<dbReference type="Proteomes" id="UP000285961">
    <property type="component" value="Unassembled WGS sequence"/>
</dbReference>
<evidence type="ECO:0000313" key="6">
    <source>
        <dbReference type="Proteomes" id="UP000285961"/>
    </source>
</evidence>
<feature type="coiled-coil region" evidence="1">
    <location>
        <begin position="122"/>
        <end position="149"/>
    </location>
</feature>
<dbReference type="InterPro" id="IPR005149">
    <property type="entry name" value="Tscrpt_reg_PadR_N"/>
</dbReference>
<accession>A0A419EZC6</accession>
<feature type="region of interest" description="Disordered" evidence="2">
    <location>
        <begin position="188"/>
        <end position="220"/>
    </location>
</feature>
<dbReference type="PANTHER" id="PTHR43252:SF6">
    <property type="entry name" value="NEGATIVE TRANSCRIPTION REGULATOR PADR"/>
    <property type="match status" value="1"/>
</dbReference>
<keyword evidence="1" id="KW-0175">Coiled coil</keyword>
<dbReference type="Gene3D" id="1.10.10.10">
    <property type="entry name" value="Winged helix-like DNA-binding domain superfamily/Winged helix DNA-binding domain"/>
    <property type="match status" value="1"/>
</dbReference>
<dbReference type="InterPro" id="IPR036388">
    <property type="entry name" value="WH-like_DNA-bd_sf"/>
</dbReference>
<dbReference type="SUPFAM" id="SSF46785">
    <property type="entry name" value="Winged helix' DNA-binding domain"/>
    <property type="match status" value="1"/>
</dbReference>
<dbReference type="Pfam" id="PF10400">
    <property type="entry name" value="Vir_act_alpha_C"/>
    <property type="match status" value="1"/>
</dbReference>
<dbReference type="AlphaFoldDB" id="A0A419EZC6"/>